<dbReference type="AlphaFoldDB" id="A0A812SK85"/>
<dbReference type="PANTHER" id="PTHR19879">
    <property type="entry name" value="TRANSCRIPTION INITIATION FACTOR TFIID"/>
    <property type="match status" value="1"/>
</dbReference>
<feature type="repeat" description="WD" evidence="3">
    <location>
        <begin position="275"/>
        <end position="310"/>
    </location>
</feature>
<dbReference type="EMBL" id="CAJNJA010021590">
    <property type="protein sequence ID" value="CAE7478894.1"/>
    <property type="molecule type" value="Genomic_DNA"/>
</dbReference>
<dbReference type="InterPro" id="IPR020472">
    <property type="entry name" value="WD40_PAC1"/>
</dbReference>
<dbReference type="InterPro" id="IPR019775">
    <property type="entry name" value="WD40_repeat_CS"/>
</dbReference>
<dbReference type="InterPro" id="IPR015943">
    <property type="entry name" value="WD40/YVTN_repeat-like_dom_sf"/>
</dbReference>
<feature type="repeat" description="WD" evidence="3">
    <location>
        <begin position="135"/>
        <end position="175"/>
    </location>
</feature>
<dbReference type="Pfam" id="PF00400">
    <property type="entry name" value="WD40"/>
    <property type="match status" value="4"/>
</dbReference>
<dbReference type="Proteomes" id="UP000601435">
    <property type="component" value="Unassembled WGS sequence"/>
</dbReference>
<dbReference type="PROSITE" id="PS50294">
    <property type="entry name" value="WD_REPEATS_REGION"/>
    <property type="match status" value="3"/>
</dbReference>
<gene>
    <name evidence="4" type="ORF">SNEC2469_LOCUS13536</name>
</gene>
<dbReference type="SMART" id="SM00320">
    <property type="entry name" value="WD40"/>
    <property type="match status" value="6"/>
</dbReference>
<evidence type="ECO:0000256" key="3">
    <source>
        <dbReference type="PROSITE-ProRule" id="PRU00221"/>
    </source>
</evidence>
<name>A0A812SK85_9DINO</name>
<comment type="caution">
    <text evidence="4">The sequence shown here is derived from an EMBL/GenBank/DDBJ whole genome shotgun (WGS) entry which is preliminary data.</text>
</comment>
<dbReference type="CDD" id="cd00200">
    <property type="entry name" value="WD40"/>
    <property type="match status" value="1"/>
</dbReference>
<keyword evidence="5" id="KW-1185">Reference proteome</keyword>
<keyword evidence="1 3" id="KW-0853">WD repeat</keyword>
<evidence type="ECO:0000313" key="4">
    <source>
        <dbReference type="EMBL" id="CAE7478894.1"/>
    </source>
</evidence>
<evidence type="ECO:0000313" key="5">
    <source>
        <dbReference type="Proteomes" id="UP000601435"/>
    </source>
</evidence>
<protein>
    <submittedName>
        <fullName evidence="4">Uncharacterized protein</fullName>
    </submittedName>
</protein>
<dbReference type="OrthoDB" id="674604at2759"/>
<accession>A0A812SK85</accession>
<dbReference type="InterPro" id="IPR001680">
    <property type="entry name" value="WD40_rpt"/>
</dbReference>
<sequence length="387" mass="42922">MGNGQLLRRAQEIYSDLSTHDLRNYTKVCSLVPEFPDRYKSQQRFDKFRVRKNTTHPVWAVAVAEVNMMMAAATADHEVHLWDLEVMELLVSLKGHSDQVWEVKFSSNETTLASGSSDKTIRLWDAQDGSPLGVLRGHDAAIRCLSFSYAGYLISGDQDSNLFLWEAENASPIKQWKAHQGAVHSVAFSVAEPLLALSVGADGSVASWYVKREDDDMILGGRFAGGSGGAVLSLACHPVYPGIAAVGNQDGGVWIWDFTPDFQRGTAEVTGHQRLRGHTEAVWFLEFSRDACLLASGSADCTVRVWDASSIAVPSLLAVFKAHDSWVRQVRWFNQPGNGRGKKRLLATRLRLEVCGRVIAKDTFFFLILQRITNGDNRTFTQRSVCT</sequence>
<evidence type="ECO:0000256" key="2">
    <source>
        <dbReference type="ARBA" id="ARBA00022737"/>
    </source>
</evidence>
<proteinExistence type="predicted"/>
<feature type="repeat" description="WD" evidence="3">
    <location>
        <begin position="93"/>
        <end position="134"/>
    </location>
</feature>
<dbReference type="PRINTS" id="PR00320">
    <property type="entry name" value="GPROTEINBRPT"/>
</dbReference>
<evidence type="ECO:0000256" key="1">
    <source>
        <dbReference type="ARBA" id="ARBA00022574"/>
    </source>
</evidence>
<dbReference type="Gene3D" id="2.130.10.10">
    <property type="entry name" value="YVTN repeat-like/Quinoprotein amine dehydrogenase"/>
    <property type="match status" value="2"/>
</dbReference>
<dbReference type="PROSITE" id="PS50082">
    <property type="entry name" value="WD_REPEATS_2"/>
    <property type="match status" value="3"/>
</dbReference>
<reference evidence="4" key="1">
    <citation type="submission" date="2021-02" db="EMBL/GenBank/DDBJ databases">
        <authorList>
            <person name="Dougan E. K."/>
            <person name="Rhodes N."/>
            <person name="Thang M."/>
            <person name="Chan C."/>
        </authorList>
    </citation>
    <scope>NUCLEOTIDE SEQUENCE</scope>
</reference>
<organism evidence="4 5">
    <name type="scientific">Symbiodinium necroappetens</name>
    <dbReference type="NCBI Taxonomy" id="1628268"/>
    <lineage>
        <taxon>Eukaryota</taxon>
        <taxon>Sar</taxon>
        <taxon>Alveolata</taxon>
        <taxon>Dinophyceae</taxon>
        <taxon>Suessiales</taxon>
        <taxon>Symbiodiniaceae</taxon>
        <taxon>Symbiodinium</taxon>
    </lineage>
</organism>
<dbReference type="InterPro" id="IPR036322">
    <property type="entry name" value="WD40_repeat_dom_sf"/>
</dbReference>
<dbReference type="SUPFAM" id="SSF50978">
    <property type="entry name" value="WD40 repeat-like"/>
    <property type="match status" value="1"/>
</dbReference>
<keyword evidence="2" id="KW-0677">Repeat</keyword>
<dbReference type="PROSITE" id="PS00678">
    <property type="entry name" value="WD_REPEATS_1"/>
    <property type="match status" value="4"/>
</dbReference>
<dbReference type="PANTHER" id="PTHR19879:SF9">
    <property type="entry name" value="TRANSCRIPTION INITIATION FACTOR TFIID SUBUNIT 5"/>
    <property type="match status" value="1"/>
</dbReference>